<feature type="transmembrane region" description="Helical" evidence="1">
    <location>
        <begin position="293"/>
        <end position="313"/>
    </location>
</feature>
<keyword evidence="1" id="KW-1133">Transmembrane helix</keyword>
<keyword evidence="1" id="KW-0472">Membrane</keyword>
<evidence type="ECO:0000313" key="3">
    <source>
        <dbReference type="Proteomes" id="UP000176751"/>
    </source>
</evidence>
<comment type="caution">
    <text evidence="2">The sequence shown here is derived from an EMBL/GenBank/DDBJ whole genome shotgun (WGS) entry which is preliminary data.</text>
</comment>
<feature type="transmembrane region" description="Helical" evidence="1">
    <location>
        <begin position="114"/>
        <end position="135"/>
    </location>
</feature>
<feature type="transmembrane region" description="Helical" evidence="1">
    <location>
        <begin position="83"/>
        <end position="102"/>
    </location>
</feature>
<feature type="transmembrane region" description="Helical" evidence="1">
    <location>
        <begin position="265"/>
        <end position="286"/>
    </location>
</feature>
<feature type="transmembrane region" description="Helical" evidence="1">
    <location>
        <begin position="228"/>
        <end position="245"/>
    </location>
</feature>
<feature type="transmembrane region" description="Helical" evidence="1">
    <location>
        <begin position="366"/>
        <end position="391"/>
    </location>
</feature>
<dbReference type="STRING" id="1797737.A2196_03360"/>
<gene>
    <name evidence="2" type="ORF">A2196_03360</name>
</gene>
<feature type="transmembrane region" description="Helical" evidence="1">
    <location>
        <begin position="325"/>
        <end position="345"/>
    </location>
</feature>
<evidence type="ECO:0000256" key="1">
    <source>
        <dbReference type="SAM" id="Phobius"/>
    </source>
</evidence>
<feature type="transmembrane region" description="Helical" evidence="1">
    <location>
        <begin position="433"/>
        <end position="453"/>
    </location>
</feature>
<feature type="transmembrane region" description="Helical" evidence="1">
    <location>
        <begin position="155"/>
        <end position="175"/>
    </location>
</feature>
<sequence length="459" mass="51958">MDPQQVPKRSKFWFRKGTQVAAPAVNLIDRINLIWIFVFALLSFIIFWPIISKIEFEEAFFTPLVPFLISLFGIFKIDAQNAIRILFIASFMISTVGIYFLVYDLTKRRITSILASSAYLVPPMPIFILSFFFSRRYENELISAKSFFTTIYGDGAHFLALALIPFAALFFLRFLKLAKENDLLATVSTCALVFLASRSQALNLFLVLSVIALTDLFLGQARVKIKRFLLVIVISLGSVSFWYTPSFWQETILGFFDQLNANLKFLFPLPVTVGFLGLFISFVFFARRENRQPIFLSFLLFIFFLILAGDWLLNARSFLPHPQRLVPNLNMFTAIVLALALTAVVDSLHIVEVMAVESWSTAGKILGSLVFGVVSFILLAVGAFMLSPWVISMVSGPNGIWTKIKIEVLADRQETLALAGQNFELIRQHTNVWQLWMGIAISLVFLAILIYLVSGNEEE</sequence>
<dbReference type="Proteomes" id="UP000176751">
    <property type="component" value="Unassembled WGS sequence"/>
</dbReference>
<proteinExistence type="predicted"/>
<organism evidence="2 3">
    <name type="scientific">Candidatus Curtissbacteria bacterium RIFOXYA1_FULL_41_14</name>
    <dbReference type="NCBI Taxonomy" id="1797737"/>
    <lineage>
        <taxon>Bacteria</taxon>
        <taxon>Candidatus Curtissiibacteriota</taxon>
    </lineage>
</organism>
<feature type="transmembrane region" description="Helical" evidence="1">
    <location>
        <begin position="204"/>
        <end position="221"/>
    </location>
</feature>
<reference evidence="2 3" key="1">
    <citation type="journal article" date="2016" name="Nat. Commun.">
        <title>Thousands of microbial genomes shed light on interconnected biogeochemical processes in an aquifer system.</title>
        <authorList>
            <person name="Anantharaman K."/>
            <person name="Brown C.T."/>
            <person name="Hug L.A."/>
            <person name="Sharon I."/>
            <person name="Castelle C.J."/>
            <person name="Probst A.J."/>
            <person name="Thomas B.C."/>
            <person name="Singh A."/>
            <person name="Wilkins M.J."/>
            <person name="Karaoz U."/>
            <person name="Brodie E.L."/>
            <person name="Williams K.H."/>
            <person name="Hubbard S.S."/>
            <person name="Banfield J.F."/>
        </authorList>
    </citation>
    <scope>NUCLEOTIDE SEQUENCE [LARGE SCALE GENOMIC DNA]</scope>
</reference>
<feature type="transmembrane region" description="Helical" evidence="1">
    <location>
        <begin position="58"/>
        <end position="77"/>
    </location>
</feature>
<dbReference type="EMBL" id="MFCA01000008">
    <property type="protein sequence ID" value="OGE02851.1"/>
    <property type="molecule type" value="Genomic_DNA"/>
</dbReference>
<accession>A0A1F5HFB8</accession>
<keyword evidence="1" id="KW-0812">Transmembrane</keyword>
<evidence type="ECO:0000313" key="2">
    <source>
        <dbReference type="EMBL" id="OGE02851.1"/>
    </source>
</evidence>
<dbReference type="AlphaFoldDB" id="A0A1F5HFB8"/>
<feature type="transmembrane region" description="Helical" evidence="1">
    <location>
        <begin position="33"/>
        <end position="51"/>
    </location>
</feature>
<protein>
    <submittedName>
        <fullName evidence="2">Uncharacterized protein</fullName>
    </submittedName>
</protein>
<name>A0A1F5HFB8_9BACT</name>